<evidence type="ECO:0000256" key="1">
    <source>
        <dbReference type="SAM" id="MobiDB-lite"/>
    </source>
</evidence>
<sequence>MSSQATLRLQAADLLPRLISAAGMTQDDQTALRDAISGMSEMTDGVSGLNASSKQYIACSAASVLSKYGLESSALNRRAEKGYNDGEVDDKARKVVRGAESFATTFGENISKIDFEKNQELKNDVIDLIDGICKVEFGDDDEPSQYNHRASESSLSDYGSPYYSGTASRYSSAPSSWNTCGRQSRGEGGYSGHSDSYYSQNSVYSAPSIVAAA</sequence>
<evidence type="ECO:0000313" key="3">
    <source>
        <dbReference type="EMBL" id="WVW84552.1"/>
    </source>
</evidence>
<dbReference type="RefSeq" id="XP_019045761.1">
    <property type="nucleotide sequence ID" value="XM_019192764.1"/>
</dbReference>
<reference evidence="3" key="4">
    <citation type="submission" date="2024-02" db="EMBL/GenBank/DDBJ databases">
        <title>Comparative genomics of Cryptococcus and Kwoniella reveals pathogenesis evolution and contrasting modes of karyotype evolution via chromosome fusion or intercentromeric recombination.</title>
        <authorList>
            <person name="Coelho M.A."/>
            <person name="David-Palma M."/>
            <person name="Shea T."/>
            <person name="Bowers K."/>
            <person name="McGinley-Smith S."/>
            <person name="Mohammad A.W."/>
            <person name="Gnirke A."/>
            <person name="Yurkov A.M."/>
            <person name="Nowrousian M."/>
            <person name="Sun S."/>
            <person name="Cuomo C.A."/>
            <person name="Heitman J."/>
        </authorList>
    </citation>
    <scope>NUCLEOTIDE SEQUENCE</scope>
    <source>
        <strain evidence="3">CBS 10118</strain>
    </source>
</reference>
<reference evidence="2" key="1">
    <citation type="submission" date="2013-07" db="EMBL/GenBank/DDBJ databases">
        <title>The Genome Sequence of Cryptococcus bestiolae CBS10118.</title>
        <authorList>
            <consortium name="The Broad Institute Genome Sequencing Platform"/>
            <person name="Cuomo C."/>
            <person name="Litvintseva A."/>
            <person name="Chen Y."/>
            <person name="Heitman J."/>
            <person name="Sun S."/>
            <person name="Springer D."/>
            <person name="Dromer F."/>
            <person name="Young S.K."/>
            <person name="Zeng Q."/>
            <person name="Gargeya S."/>
            <person name="Fitzgerald M."/>
            <person name="Abouelleil A."/>
            <person name="Alvarado L."/>
            <person name="Berlin A.M."/>
            <person name="Chapman S.B."/>
            <person name="Dewar J."/>
            <person name="Goldberg J."/>
            <person name="Griggs A."/>
            <person name="Gujja S."/>
            <person name="Hansen M."/>
            <person name="Howarth C."/>
            <person name="Imamovic A."/>
            <person name="Larimer J."/>
            <person name="McCowan C."/>
            <person name="Murphy C."/>
            <person name="Pearson M."/>
            <person name="Priest M."/>
            <person name="Roberts A."/>
            <person name="Saif S."/>
            <person name="Shea T."/>
            <person name="Sykes S."/>
            <person name="Wortman J."/>
            <person name="Nusbaum C."/>
            <person name="Birren B."/>
        </authorList>
    </citation>
    <scope>NUCLEOTIDE SEQUENCE [LARGE SCALE GENOMIC DNA]</scope>
    <source>
        <strain evidence="2">CBS 10118</strain>
    </source>
</reference>
<dbReference type="VEuPathDB" id="FungiDB:I302_06152"/>
<feature type="compositionally biased region" description="Polar residues" evidence="1">
    <location>
        <begin position="168"/>
        <end position="182"/>
    </location>
</feature>
<name>A0A1B9G102_9TREE</name>
<organism evidence="2">
    <name type="scientific">Kwoniella bestiolae CBS 10118</name>
    <dbReference type="NCBI Taxonomy" id="1296100"/>
    <lineage>
        <taxon>Eukaryota</taxon>
        <taxon>Fungi</taxon>
        <taxon>Dikarya</taxon>
        <taxon>Basidiomycota</taxon>
        <taxon>Agaricomycotina</taxon>
        <taxon>Tremellomycetes</taxon>
        <taxon>Tremellales</taxon>
        <taxon>Cryptococcaceae</taxon>
        <taxon>Kwoniella</taxon>
    </lineage>
</organism>
<reference evidence="2" key="3">
    <citation type="submission" date="2014-01" db="EMBL/GenBank/DDBJ databases">
        <title>Evolution of pathogenesis and genome organization in the Tremellales.</title>
        <authorList>
            <person name="Cuomo C."/>
            <person name="Litvintseva A."/>
            <person name="Heitman J."/>
            <person name="Chen Y."/>
            <person name="Sun S."/>
            <person name="Springer D."/>
            <person name="Dromer F."/>
            <person name="Young S."/>
            <person name="Zeng Q."/>
            <person name="Chapman S."/>
            <person name="Gujja S."/>
            <person name="Saif S."/>
            <person name="Birren B."/>
        </authorList>
    </citation>
    <scope>NUCLEOTIDE SEQUENCE</scope>
    <source>
        <strain evidence="2">CBS 10118</strain>
    </source>
</reference>
<dbReference type="KEGG" id="kbi:30210551"/>
<dbReference type="AlphaFoldDB" id="A0A1B9G102"/>
<gene>
    <name evidence="2" type="ORF">I302_06152</name>
    <name evidence="3" type="ORF">I302_106586</name>
</gene>
<keyword evidence="4" id="KW-1185">Reference proteome</keyword>
<reference evidence="3" key="2">
    <citation type="submission" date="2013-07" db="EMBL/GenBank/DDBJ databases">
        <authorList>
            <consortium name="The Broad Institute Genome Sequencing Platform"/>
            <person name="Cuomo C."/>
            <person name="Litvintseva A."/>
            <person name="Chen Y."/>
            <person name="Heitman J."/>
            <person name="Sun S."/>
            <person name="Springer D."/>
            <person name="Dromer F."/>
            <person name="Young S.K."/>
            <person name="Zeng Q."/>
            <person name="Gargeya S."/>
            <person name="Fitzgerald M."/>
            <person name="Abouelleil A."/>
            <person name="Alvarado L."/>
            <person name="Berlin A.M."/>
            <person name="Chapman S.B."/>
            <person name="Dewar J."/>
            <person name="Goldberg J."/>
            <person name="Griggs A."/>
            <person name="Gujja S."/>
            <person name="Hansen M."/>
            <person name="Howarth C."/>
            <person name="Imamovic A."/>
            <person name="Larimer J."/>
            <person name="McCowan C."/>
            <person name="Murphy C."/>
            <person name="Pearson M."/>
            <person name="Priest M."/>
            <person name="Roberts A."/>
            <person name="Saif S."/>
            <person name="Shea T."/>
            <person name="Sykes S."/>
            <person name="Wortman J."/>
            <person name="Nusbaum C."/>
            <person name="Birren B."/>
        </authorList>
    </citation>
    <scope>NUCLEOTIDE SEQUENCE</scope>
    <source>
        <strain evidence="3">CBS 10118</strain>
    </source>
</reference>
<dbReference type="EMBL" id="KI894022">
    <property type="protein sequence ID" value="OCF24691.1"/>
    <property type="molecule type" value="Genomic_DNA"/>
</dbReference>
<feature type="region of interest" description="Disordered" evidence="1">
    <location>
        <begin position="168"/>
        <end position="199"/>
    </location>
</feature>
<evidence type="ECO:0000313" key="4">
    <source>
        <dbReference type="Proteomes" id="UP000092730"/>
    </source>
</evidence>
<dbReference type="EMBL" id="CP144545">
    <property type="protein sequence ID" value="WVW84552.1"/>
    <property type="molecule type" value="Genomic_DNA"/>
</dbReference>
<dbReference type="Proteomes" id="UP000092730">
    <property type="component" value="Chromosome 5"/>
</dbReference>
<accession>A0A1B9G102</accession>
<dbReference type="GeneID" id="30210551"/>
<proteinExistence type="predicted"/>
<protein>
    <submittedName>
        <fullName evidence="2">Uncharacterized protein</fullName>
    </submittedName>
</protein>
<evidence type="ECO:0000313" key="2">
    <source>
        <dbReference type="EMBL" id="OCF24691.1"/>
    </source>
</evidence>